<comment type="caution">
    <text evidence="1">The sequence shown here is derived from an EMBL/GenBank/DDBJ whole genome shotgun (WGS) entry which is preliminary data.</text>
</comment>
<name>A0AAD9VB22_ACRCE</name>
<organism evidence="1 2">
    <name type="scientific">Acropora cervicornis</name>
    <name type="common">Staghorn coral</name>
    <dbReference type="NCBI Taxonomy" id="6130"/>
    <lineage>
        <taxon>Eukaryota</taxon>
        <taxon>Metazoa</taxon>
        <taxon>Cnidaria</taxon>
        <taxon>Anthozoa</taxon>
        <taxon>Hexacorallia</taxon>
        <taxon>Scleractinia</taxon>
        <taxon>Astrocoeniina</taxon>
        <taxon>Acroporidae</taxon>
        <taxon>Acropora</taxon>
    </lineage>
</organism>
<protein>
    <submittedName>
        <fullName evidence="1">Uncharacterized protein</fullName>
    </submittedName>
</protein>
<keyword evidence="2" id="KW-1185">Reference proteome</keyword>
<sequence length="59" mass="6701">MLFYPIKAHTASANDTAQDQERRLMFQGNIISYDNVNISFGMPVVNDIHFSLVITDPRS</sequence>
<accession>A0AAD9VB22</accession>
<reference evidence="1" key="1">
    <citation type="journal article" date="2023" name="G3 (Bethesda)">
        <title>Whole genome assembly and annotation of the endangered Caribbean coral Acropora cervicornis.</title>
        <authorList>
            <person name="Selwyn J.D."/>
            <person name="Vollmer S.V."/>
        </authorList>
    </citation>
    <scope>NUCLEOTIDE SEQUENCE</scope>
    <source>
        <strain evidence="1">K2</strain>
    </source>
</reference>
<dbReference type="EMBL" id="JARQWQ010000013">
    <property type="protein sequence ID" value="KAK2567769.1"/>
    <property type="molecule type" value="Genomic_DNA"/>
</dbReference>
<evidence type="ECO:0000313" key="2">
    <source>
        <dbReference type="Proteomes" id="UP001249851"/>
    </source>
</evidence>
<dbReference type="Proteomes" id="UP001249851">
    <property type="component" value="Unassembled WGS sequence"/>
</dbReference>
<proteinExistence type="predicted"/>
<dbReference type="AlphaFoldDB" id="A0AAD9VB22"/>
<reference evidence="1" key="2">
    <citation type="journal article" date="2023" name="Science">
        <title>Genomic signatures of disease resistance in endangered staghorn corals.</title>
        <authorList>
            <person name="Vollmer S.V."/>
            <person name="Selwyn J.D."/>
            <person name="Despard B.A."/>
            <person name="Roesel C.L."/>
        </authorList>
    </citation>
    <scope>NUCLEOTIDE SEQUENCE</scope>
    <source>
        <strain evidence="1">K2</strain>
    </source>
</reference>
<evidence type="ECO:0000313" key="1">
    <source>
        <dbReference type="EMBL" id="KAK2567769.1"/>
    </source>
</evidence>
<gene>
    <name evidence="1" type="ORF">P5673_007639</name>
</gene>